<evidence type="ECO:0000256" key="1">
    <source>
        <dbReference type="SAM" id="MobiDB-lite"/>
    </source>
</evidence>
<evidence type="ECO:0008006" key="4">
    <source>
        <dbReference type="Google" id="ProtNLM"/>
    </source>
</evidence>
<organism evidence="2 3">
    <name type="scientific">Adlercreutzia faecimuris</name>
    <dbReference type="NCBI Taxonomy" id="2897341"/>
    <lineage>
        <taxon>Bacteria</taxon>
        <taxon>Bacillati</taxon>
        <taxon>Actinomycetota</taxon>
        <taxon>Coriobacteriia</taxon>
        <taxon>Eggerthellales</taxon>
        <taxon>Eggerthellaceae</taxon>
        <taxon>Adlercreutzia</taxon>
    </lineage>
</organism>
<dbReference type="RefSeq" id="WP_242163704.1">
    <property type="nucleotide sequence ID" value="NZ_JAJMLW010000001.1"/>
</dbReference>
<evidence type="ECO:0000313" key="2">
    <source>
        <dbReference type="EMBL" id="MCI2241490.1"/>
    </source>
</evidence>
<gene>
    <name evidence="2" type="ORF">LPT13_03875</name>
</gene>
<keyword evidence="3" id="KW-1185">Reference proteome</keyword>
<feature type="region of interest" description="Disordered" evidence="1">
    <location>
        <begin position="149"/>
        <end position="180"/>
    </location>
</feature>
<proteinExistence type="predicted"/>
<evidence type="ECO:0000313" key="3">
    <source>
        <dbReference type="Proteomes" id="UP001430755"/>
    </source>
</evidence>
<protein>
    <recommendedName>
        <fullName evidence="4">DUF669 domain-containing protein</fullName>
    </recommendedName>
</protein>
<sequence>MKVINWELIEESRPGTMLEPGGYVCRIERVEDVPSREYLWVVYDVAEGEKAGCYAGVPVTDDWKHRFTRSYKESAQGMFKAFLNRLEESNRGRFSVANWQARGCNEHELVGLEVGLVFGKELYTNDRGEDKERTVVSFVEAAQDIRNGDFRVPEPKDRRESVAQAPAPATYAPADDYLPF</sequence>
<feature type="compositionally biased region" description="Basic and acidic residues" evidence="1">
    <location>
        <begin position="149"/>
        <end position="161"/>
    </location>
</feature>
<name>A0ABS9WFE6_9ACTN</name>
<dbReference type="EMBL" id="JAJMLW010000001">
    <property type="protein sequence ID" value="MCI2241490.1"/>
    <property type="molecule type" value="Genomic_DNA"/>
</dbReference>
<comment type="caution">
    <text evidence="2">The sequence shown here is derived from an EMBL/GenBank/DDBJ whole genome shotgun (WGS) entry which is preliminary data.</text>
</comment>
<reference evidence="2" key="1">
    <citation type="submission" date="2021-11" db="EMBL/GenBank/DDBJ databases">
        <title>A Novel Adlercreutzia Species, isolated from a Allomyrina dichotoma larva feces.</title>
        <authorList>
            <person name="Suh M.K."/>
        </authorList>
    </citation>
    <scope>NUCLEOTIDE SEQUENCE</scope>
    <source>
        <strain evidence="2">JBNU-10</strain>
    </source>
</reference>
<feature type="compositionally biased region" description="Low complexity" evidence="1">
    <location>
        <begin position="163"/>
        <end position="174"/>
    </location>
</feature>
<accession>A0ABS9WFE6</accession>
<dbReference type="Proteomes" id="UP001430755">
    <property type="component" value="Unassembled WGS sequence"/>
</dbReference>